<name>A0A928ZY27_LEPEC</name>
<protein>
    <submittedName>
        <fullName evidence="1">Uncharacterized protein</fullName>
    </submittedName>
</protein>
<dbReference type="EMBL" id="JADEXP010000281">
    <property type="protein sequence ID" value="MBE9069498.1"/>
    <property type="molecule type" value="Genomic_DNA"/>
</dbReference>
<dbReference type="AlphaFoldDB" id="A0A928ZY27"/>
<evidence type="ECO:0000313" key="1">
    <source>
        <dbReference type="EMBL" id="MBE9069498.1"/>
    </source>
</evidence>
<comment type="caution">
    <text evidence="1">The sequence shown here is derived from an EMBL/GenBank/DDBJ whole genome shotgun (WGS) entry which is preliminary data.</text>
</comment>
<proteinExistence type="predicted"/>
<gene>
    <name evidence="1" type="ORF">IQ260_22895</name>
</gene>
<accession>A0A928ZY27</accession>
<dbReference type="RefSeq" id="WP_193995397.1">
    <property type="nucleotide sequence ID" value="NZ_JADEXP010000281.1"/>
</dbReference>
<dbReference type="Proteomes" id="UP000615026">
    <property type="component" value="Unassembled WGS sequence"/>
</dbReference>
<organism evidence="1 2">
    <name type="scientific">Leptolyngbya cf. ectocarpi LEGE 11479</name>
    <dbReference type="NCBI Taxonomy" id="1828722"/>
    <lineage>
        <taxon>Bacteria</taxon>
        <taxon>Bacillati</taxon>
        <taxon>Cyanobacteriota</taxon>
        <taxon>Cyanophyceae</taxon>
        <taxon>Leptolyngbyales</taxon>
        <taxon>Leptolyngbyaceae</taxon>
        <taxon>Leptolyngbya group</taxon>
        <taxon>Leptolyngbya</taxon>
    </lineage>
</organism>
<keyword evidence="2" id="KW-1185">Reference proteome</keyword>
<reference evidence="1" key="1">
    <citation type="submission" date="2020-10" db="EMBL/GenBank/DDBJ databases">
        <authorList>
            <person name="Castelo-Branco R."/>
            <person name="Eusebio N."/>
            <person name="Adriana R."/>
            <person name="Vieira A."/>
            <person name="Brugerolle De Fraissinette N."/>
            <person name="Rezende De Castro R."/>
            <person name="Schneider M.P."/>
            <person name="Vasconcelos V."/>
            <person name="Leao P.N."/>
        </authorList>
    </citation>
    <scope>NUCLEOTIDE SEQUENCE</scope>
    <source>
        <strain evidence="1">LEGE 11479</strain>
    </source>
</reference>
<sequence>MDSETRQAINQLLGRINRVNESLDTTTEALGQFIEECNGRFSGIDEILEILINETTVGRKRIMDELEAINRRLDE</sequence>
<evidence type="ECO:0000313" key="2">
    <source>
        <dbReference type="Proteomes" id="UP000615026"/>
    </source>
</evidence>